<evidence type="ECO:0000313" key="1">
    <source>
        <dbReference type="EMBL" id="SVC70061.1"/>
    </source>
</evidence>
<organism evidence="1">
    <name type="scientific">marine metagenome</name>
    <dbReference type="NCBI Taxonomy" id="408172"/>
    <lineage>
        <taxon>unclassified sequences</taxon>
        <taxon>metagenomes</taxon>
        <taxon>ecological metagenomes</taxon>
    </lineage>
</organism>
<name>A0A382PDU8_9ZZZZ</name>
<dbReference type="EMBL" id="UINC01105826">
    <property type="protein sequence ID" value="SVC70061.1"/>
    <property type="molecule type" value="Genomic_DNA"/>
</dbReference>
<gene>
    <name evidence="1" type="ORF">METZ01_LOCUS322915</name>
</gene>
<accession>A0A382PDU8</accession>
<proteinExistence type="predicted"/>
<reference evidence="1" key="1">
    <citation type="submission" date="2018-05" db="EMBL/GenBank/DDBJ databases">
        <authorList>
            <person name="Lanie J.A."/>
            <person name="Ng W.-L."/>
            <person name="Kazmierczak K.M."/>
            <person name="Andrzejewski T.M."/>
            <person name="Davidsen T.M."/>
            <person name="Wayne K.J."/>
            <person name="Tettelin H."/>
            <person name="Glass J.I."/>
            <person name="Rusch D."/>
            <person name="Podicherti R."/>
            <person name="Tsui H.-C.T."/>
            <person name="Winkler M.E."/>
        </authorList>
    </citation>
    <scope>NUCLEOTIDE SEQUENCE</scope>
</reference>
<protein>
    <submittedName>
        <fullName evidence="1">Uncharacterized protein</fullName>
    </submittedName>
</protein>
<sequence>MVDIFQHSVMLFSVMGLMKSLHIDWLDAQAMAAPVEGSHDGFRVDAREMDGSIPADAVEELCGWADERTVEAQDEMDGDDYASPTDEDCGWFGYEGLCED</sequence>
<dbReference type="AlphaFoldDB" id="A0A382PDU8"/>